<feature type="transmembrane region" description="Helical" evidence="5">
    <location>
        <begin position="90"/>
        <end position="117"/>
    </location>
</feature>
<dbReference type="EMBL" id="JAUEPT010000050">
    <property type="protein sequence ID" value="KAK0437224.1"/>
    <property type="molecule type" value="Genomic_DNA"/>
</dbReference>
<dbReference type="InterPro" id="IPR036259">
    <property type="entry name" value="MFS_trans_sf"/>
</dbReference>
<evidence type="ECO:0000256" key="5">
    <source>
        <dbReference type="SAM" id="Phobius"/>
    </source>
</evidence>
<gene>
    <name evidence="6" type="ORF">EV421DRAFT_1077558</name>
</gene>
<organism evidence="6 7">
    <name type="scientific">Armillaria borealis</name>
    <dbReference type="NCBI Taxonomy" id="47425"/>
    <lineage>
        <taxon>Eukaryota</taxon>
        <taxon>Fungi</taxon>
        <taxon>Dikarya</taxon>
        <taxon>Basidiomycota</taxon>
        <taxon>Agaricomycotina</taxon>
        <taxon>Agaricomycetes</taxon>
        <taxon>Agaricomycetidae</taxon>
        <taxon>Agaricales</taxon>
        <taxon>Marasmiineae</taxon>
        <taxon>Physalacriaceae</taxon>
        <taxon>Armillaria</taxon>
    </lineage>
</organism>
<evidence type="ECO:0000256" key="3">
    <source>
        <dbReference type="ARBA" id="ARBA00022989"/>
    </source>
</evidence>
<dbReference type="SUPFAM" id="SSF103473">
    <property type="entry name" value="MFS general substrate transporter"/>
    <property type="match status" value="1"/>
</dbReference>
<protein>
    <submittedName>
        <fullName evidence="6">MFS polyamine transporter</fullName>
    </submittedName>
</protein>
<comment type="subcellular location">
    <subcellularLocation>
        <location evidence="1">Membrane</location>
        <topology evidence="1">Multi-pass membrane protein</topology>
    </subcellularLocation>
</comment>
<keyword evidence="2 5" id="KW-0812">Transmembrane</keyword>
<dbReference type="GO" id="GO:0022857">
    <property type="term" value="F:transmembrane transporter activity"/>
    <property type="evidence" value="ECO:0007669"/>
    <property type="project" value="InterPro"/>
</dbReference>
<evidence type="ECO:0000256" key="1">
    <source>
        <dbReference type="ARBA" id="ARBA00004141"/>
    </source>
</evidence>
<feature type="transmembrane region" description="Helical" evidence="5">
    <location>
        <begin position="411"/>
        <end position="430"/>
    </location>
</feature>
<feature type="transmembrane region" description="Helical" evidence="5">
    <location>
        <begin position="301"/>
        <end position="323"/>
    </location>
</feature>
<accession>A0AA39MKN4</accession>
<feature type="transmembrane region" description="Helical" evidence="5">
    <location>
        <begin position="370"/>
        <end position="390"/>
    </location>
</feature>
<dbReference type="Proteomes" id="UP001175226">
    <property type="component" value="Unassembled WGS sequence"/>
</dbReference>
<name>A0AA39MKN4_9AGAR</name>
<evidence type="ECO:0000256" key="4">
    <source>
        <dbReference type="ARBA" id="ARBA00023136"/>
    </source>
</evidence>
<dbReference type="PANTHER" id="PTHR23502:SF60">
    <property type="entry name" value="MAJOR FACILITATOR SUPERFAMILY (MFS) PROFILE DOMAIN-CONTAINING PROTEIN-RELATED"/>
    <property type="match status" value="1"/>
</dbReference>
<feature type="transmembrane region" description="Helical" evidence="5">
    <location>
        <begin position="343"/>
        <end position="364"/>
    </location>
</feature>
<feature type="transmembrane region" description="Helical" evidence="5">
    <location>
        <begin position="49"/>
        <end position="70"/>
    </location>
</feature>
<dbReference type="Gene3D" id="1.20.1250.20">
    <property type="entry name" value="MFS general substrate transporter like domains"/>
    <property type="match status" value="1"/>
</dbReference>
<reference evidence="6" key="1">
    <citation type="submission" date="2023-06" db="EMBL/GenBank/DDBJ databases">
        <authorList>
            <consortium name="Lawrence Berkeley National Laboratory"/>
            <person name="Ahrendt S."/>
            <person name="Sahu N."/>
            <person name="Indic B."/>
            <person name="Wong-Bajracharya J."/>
            <person name="Merenyi Z."/>
            <person name="Ke H.-M."/>
            <person name="Monk M."/>
            <person name="Kocsube S."/>
            <person name="Drula E."/>
            <person name="Lipzen A."/>
            <person name="Balint B."/>
            <person name="Henrissat B."/>
            <person name="Andreopoulos B."/>
            <person name="Martin F.M."/>
            <person name="Harder C.B."/>
            <person name="Rigling D."/>
            <person name="Ford K.L."/>
            <person name="Foster G.D."/>
            <person name="Pangilinan J."/>
            <person name="Papanicolaou A."/>
            <person name="Barry K."/>
            <person name="LaButti K."/>
            <person name="Viragh M."/>
            <person name="Koriabine M."/>
            <person name="Yan M."/>
            <person name="Riley R."/>
            <person name="Champramary S."/>
            <person name="Plett K.L."/>
            <person name="Tsai I.J."/>
            <person name="Slot J."/>
            <person name="Sipos G."/>
            <person name="Plett J."/>
            <person name="Nagy L.G."/>
            <person name="Grigoriev I.V."/>
        </authorList>
    </citation>
    <scope>NUCLEOTIDE SEQUENCE</scope>
    <source>
        <strain evidence="6">FPL87.14</strain>
    </source>
</reference>
<keyword evidence="7" id="KW-1185">Reference proteome</keyword>
<evidence type="ECO:0000313" key="7">
    <source>
        <dbReference type="Proteomes" id="UP001175226"/>
    </source>
</evidence>
<keyword evidence="3 5" id="KW-1133">Transmembrane helix</keyword>
<dbReference type="PANTHER" id="PTHR23502">
    <property type="entry name" value="MAJOR FACILITATOR SUPERFAMILY"/>
    <property type="match status" value="1"/>
</dbReference>
<evidence type="ECO:0000313" key="6">
    <source>
        <dbReference type="EMBL" id="KAK0437224.1"/>
    </source>
</evidence>
<keyword evidence="4 5" id="KW-0472">Membrane</keyword>
<feature type="transmembrane region" description="Helical" evidence="5">
    <location>
        <begin position="124"/>
        <end position="145"/>
    </location>
</feature>
<feature type="transmembrane region" description="Helical" evidence="5">
    <location>
        <begin position="442"/>
        <end position="465"/>
    </location>
</feature>
<dbReference type="InterPro" id="IPR011701">
    <property type="entry name" value="MFS"/>
</dbReference>
<dbReference type="AlphaFoldDB" id="A0AA39MKN4"/>
<feature type="transmembrane region" description="Helical" evidence="5">
    <location>
        <begin position="273"/>
        <end position="295"/>
    </location>
</feature>
<evidence type="ECO:0000256" key="2">
    <source>
        <dbReference type="ARBA" id="ARBA00022692"/>
    </source>
</evidence>
<proteinExistence type="predicted"/>
<comment type="caution">
    <text evidence="6">The sequence shown here is derived from an EMBL/GenBank/DDBJ whole genome shotgun (WGS) entry which is preliminary data.</text>
</comment>
<dbReference type="GO" id="GO:0016020">
    <property type="term" value="C:membrane"/>
    <property type="evidence" value="ECO:0007669"/>
    <property type="project" value="UniProtKB-SubCell"/>
</dbReference>
<sequence length="485" mass="53559">MTQQETRTSASTSYFDSTMTSTEEKTIVVSWEGDDDPENPRNWSRTQKWIVTGLISVNVMLLHISSTMIAPAARNVAIDLGSTTLIFEPLLTSIFFLGTVQLGNMFYIIFNLVCAFAKTPDQMLWFRFLAGIGGSAPLSLGVRVINSCWSGKDPNGPKHLYTLALLLAPIVGPIAGAWITMKTTWRWIFWTTSIASTLIQVGHFFWLRETFAPIILARKAKRLQNASGEEENVRYVTSNQQNPFNDSVYKFLLLYPVCLLVTEPIIQLTGIYLAYIYGLIYLILTSIPGIFVGVYHESIGIAGLHYIAFGIGLYGGAQIANAIQDNLYRRLSAHYGTDDCLEFRIPLMLPATLFVATGLFIVGWSVSSGVYWVVTDIGFVITGIGITVNWHTMQRYIMCTYAVRTSSALEGVSILRSVVAFALPLCSPSLYQNLGYGKGNTILAGLALGLGLLLISILWFFGAVFRRKIVWPESGSAQVATAARN</sequence>
<dbReference type="Pfam" id="PF07690">
    <property type="entry name" value="MFS_1"/>
    <property type="match status" value="1"/>
</dbReference>
<feature type="transmembrane region" description="Helical" evidence="5">
    <location>
        <begin position="160"/>
        <end position="180"/>
    </location>
</feature>